<name>A0A1A9VXA8_GLOAU</name>
<dbReference type="Proteomes" id="UP000078200">
    <property type="component" value="Unassembled WGS sequence"/>
</dbReference>
<sequence>MTIHHMLYLKHSSVFAHEFITFTTMFCENYKNDYMKLNPPCSLSPIMTIKNPAKAKHNFLVRYTNLNLIRPLIRMEIHHNMKNPCILRLFFLCFPPLFLHLMNLKISLLDLLLTPTTIT</sequence>
<proteinExistence type="predicted"/>
<keyword evidence="1" id="KW-1133">Transmembrane helix</keyword>
<reference evidence="2" key="1">
    <citation type="submission" date="2020-05" db="UniProtKB">
        <authorList>
            <consortium name="EnsemblMetazoa"/>
        </authorList>
    </citation>
    <scope>IDENTIFICATION</scope>
    <source>
        <strain evidence="2">TTRI</strain>
    </source>
</reference>
<dbReference type="VEuPathDB" id="VectorBase:GAUT050612"/>
<feature type="transmembrane region" description="Helical" evidence="1">
    <location>
        <begin position="85"/>
        <end position="102"/>
    </location>
</feature>
<keyword evidence="1" id="KW-0472">Membrane</keyword>
<dbReference type="AlphaFoldDB" id="A0A1A9VXA8"/>
<keyword evidence="1" id="KW-0812">Transmembrane</keyword>
<organism evidence="2 3">
    <name type="scientific">Glossina austeni</name>
    <name type="common">Savannah tsetse fly</name>
    <dbReference type="NCBI Taxonomy" id="7395"/>
    <lineage>
        <taxon>Eukaryota</taxon>
        <taxon>Metazoa</taxon>
        <taxon>Ecdysozoa</taxon>
        <taxon>Arthropoda</taxon>
        <taxon>Hexapoda</taxon>
        <taxon>Insecta</taxon>
        <taxon>Pterygota</taxon>
        <taxon>Neoptera</taxon>
        <taxon>Endopterygota</taxon>
        <taxon>Diptera</taxon>
        <taxon>Brachycera</taxon>
        <taxon>Muscomorpha</taxon>
        <taxon>Hippoboscoidea</taxon>
        <taxon>Glossinidae</taxon>
        <taxon>Glossina</taxon>
    </lineage>
</organism>
<evidence type="ECO:0000313" key="3">
    <source>
        <dbReference type="Proteomes" id="UP000078200"/>
    </source>
</evidence>
<protein>
    <submittedName>
        <fullName evidence="2">Uncharacterized protein</fullName>
    </submittedName>
</protein>
<accession>A0A1A9VXA8</accession>
<evidence type="ECO:0000313" key="2">
    <source>
        <dbReference type="EnsemblMetazoa" id="GAUT050612-PA"/>
    </source>
</evidence>
<dbReference type="EnsemblMetazoa" id="GAUT050612-RA">
    <property type="protein sequence ID" value="GAUT050612-PA"/>
    <property type="gene ID" value="GAUT050612"/>
</dbReference>
<evidence type="ECO:0000256" key="1">
    <source>
        <dbReference type="SAM" id="Phobius"/>
    </source>
</evidence>
<keyword evidence="3" id="KW-1185">Reference proteome</keyword>